<keyword evidence="4 7" id="KW-0067">ATP-binding</keyword>
<keyword evidence="6 7" id="KW-0511">Multifunctional enzyme</keyword>
<feature type="domain" description="PII-uridylyltransferase/Glutamine-synthetase adenylyltransferase" evidence="9">
    <location>
        <begin position="774"/>
        <end position="858"/>
    </location>
</feature>
<comment type="function">
    <text evidence="7">Involved in the regulation of glutamine synthetase GlnA, a key enzyme in the process to assimilate ammonia. When cellular nitrogen levels are high, the C-terminal adenylyl transferase (AT) inactivates GlnA by covalent transfer of an adenylyl group from ATP to specific tyrosine residue of GlnA, thus reducing its activity. Conversely, when nitrogen levels are low, the N-terminal adenylyl removase (AR) activates GlnA by removing the adenylyl group by phosphorolysis, increasing its activity. The regulatory region of GlnE binds the signal transduction protein PII (GlnB) which indicates the nitrogen status of the cell.</text>
</comment>
<dbReference type="FunFam" id="1.20.120.330:FF:000005">
    <property type="entry name" value="Bifunctional glutamine synthetase adenylyltransferase/adenylyl-removing enzyme"/>
    <property type="match status" value="1"/>
</dbReference>
<dbReference type="GO" id="GO:0008882">
    <property type="term" value="F:[glutamate-ammonia-ligase] adenylyltransferase activity"/>
    <property type="evidence" value="ECO:0007669"/>
    <property type="project" value="UniProtKB-UniRule"/>
</dbReference>
<comment type="catalytic activity">
    <reaction evidence="7">
        <text>[glutamine synthetase]-O(4)-(5'-adenylyl)-L-tyrosine + phosphate = [glutamine synthetase]-L-tyrosine + ADP</text>
        <dbReference type="Rhea" id="RHEA:43716"/>
        <dbReference type="Rhea" id="RHEA-COMP:10660"/>
        <dbReference type="Rhea" id="RHEA-COMP:10661"/>
        <dbReference type="ChEBI" id="CHEBI:43474"/>
        <dbReference type="ChEBI" id="CHEBI:46858"/>
        <dbReference type="ChEBI" id="CHEBI:83624"/>
        <dbReference type="ChEBI" id="CHEBI:456216"/>
        <dbReference type="EC" id="2.7.7.89"/>
    </reaction>
</comment>
<dbReference type="InterPro" id="IPR023057">
    <property type="entry name" value="GlnE"/>
</dbReference>
<comment type="catalytic activity">
    <reaction evidence="7">
        <text>[glutamine synthetase]-L-tyrosine + ATP = [glutamine synthetase]-O(4)-(5'-adenylyl)-L-tyrosine + diphosphate</text>
        <dbReference type="Rhea" id="RHEA:18589"/>
        <dbReference type="Rhea" id="RHEA-COMP:10660"/>
        <dbReference type="Rhea" id="RHEA-COMP:10661"/>
        <dbReference type="ChEBI" id="CHEBI:30616"/>
        <dbReference type="ChEBI" id="CHEBI:33019"/>
        <dbReference type="ChEBI" id="CHEBI:46858"/>
        <dbReference type="ChEBI" id="CHEBI:83624"/>
        <dbReference type="EC" id="2.7.7.42"/>
    </reaction>
</comment>
<dbReference type="Gene3D" id="3.30.460.10">
    <property type="entry name" value="Beta Polymerase, domain 2"/>
    <property type="match status" value="2"/>
</dbReference>
<evidence type="ECO:0000256" key="5">
    <source>
        <dbReference type="ARBA" id="ARBA00022842"/>
    </source>
</evidence>
<keyword evidence="1 7" id="KW-0808">Transferase</keyword>
<dbReference type="HAMAP" id="MF_00802">
    <property type="entry name" value="GlnE"/>
    <property type="match status" value="1"/>
</dbReference>
<evidence type="ECO:0000256" key="6">
    <source>
        <dbReference type="ARBA" id="ARBA00023268"/>
    </source>
</evidence>
<feature type="domain" description="Glutamate-ammonia ligase adenylyltransferase repeated" evidence="8">
    <location>
        <begin position="10"/>
        <end position="238"/>
    </location>
</feature>
<comment type="caution">
    <text evidence="10">The sequence shown here is derived from an EMBL/GenBank/DDBJ whole genome shotgun (WGS) entry which is preliminary data.</text>
</comment>
<dbReference type="GO" id="GO:0000287">
    <property type="term" value="F:magnesium ion binding"/>
    <property type="evidence" value="ECO:0007669"/>
    <property type="project" value="UniProtKB-UniRule"/>
</dbReference>
<feature type="domain" description="PII-uridylyltransferase/Glutamine-synthetase adenylyltransferase" evidence="9">
    <location>
        <begin position="266"/>
        <end position="404"/>
    </location>
</feature>
<evidence type="ECO:0000256" key="4">
    <source>
        <dbReference type="ARBA" id="ARBA00022840"/>
    </source>
</evidence>
<comment type="cofactor">
    <cofactor evidence="7">
        <name>Mg(2+)</name>
        <dbReference type="ChEBI" id="CHEBI:18420"/>
    </cofactor>
</comment>
<dbReference type="EC" id="2.7.7.42" evidence="7"/>
<evidence type="ECO:0000256" key="2">
    <source>
        <dbReference type="ARBA" id="ARBA00022695"/>
    </source>
</evidence>
<evidence type="ECO:0000259" key="9">
    <source>
        <dbReference type="Pfam" id="PF08335"/>
    </source>
</evidence>
<protein>
    <recommendedName>
        <fullName evidence="7">Bifunctional glutamine synthetase adenylyltransferase/adenylyl-removing enzyme</fullName>
    </recommendedName>
    <alternativeName>
        <fullName evidence="7">ATP:glutamine synthetase adenylyltransferase</fullName>
    </alternativeName>
    <alternativeName>
        <fullName evidence="7">ATase</fullName>
    </alternativeName>
    <domain>
        <recommendedName>
            <fullName evidence="7">Glutamine synthetase adenylyl-L-tyrosine phosphorylase</fullName>
            <ecNumber evidence="7">2.7.7.89</ecNumber>
        </recommendedName>
        <alternativeName>
            <fullName evidence="7">Adenylyl removase</fullName>
            <shortName evidence="7">AR</shortName>
            <shortName evidence="7">AT-N</shortName>
        </alternativeName>
    </domain>
    <domain>
        <recommendedName>
            <fullName evidence="7">Glutamine synthetase adenylyl transferase</fullName>
            <ecNumber evidence="7">2.7.7.42</ecNumber>
        </recommendedName>
        <alternativeName>
            <fullName evidence="7">Adenylyl transferase</fullName>
            <shortName evidence="7">AT</shortName>
            <shortName evidence="7">AT-C</shortName>
        </alternativeName>
    </domain>
</protein>
<keyword evidence="2 7" id="KW-0548">Nucleotidyltransferase</keyword>
<evidence type="ECO:0000313" key="10">
    <source>
        <dbReference type="EMBL" id="EAV47467.1"/>
    </source>
</evidence>
<dbReference type="Pfam" id="PF03710">
    <property type="entry name" value="GlnE"/>
    <property type="match status" value="2"/>
</dbReference>
<dbReference type="AlphaFoldDB" id="A0P7F7"/>
<dbReference type="CDD" id="cd05401">
    <property type="entry name" value="NT_GlnE_GlnD_like"/>
    <property type="match status" value="2"/>
</dbReference>
<proteinExistence type="inferred from homology"/>
<evidence type="ECO:0000313" key="11">
    <source>
        <dbReference type="Proteomes" id="UP000054262"/>
    </source>
</evidence>
<feature type="region of interest" description="Adenylyl transferase" evidence="7">
    <location>
        <begin position="422"/>
        <end position="892"/>
    </location>
</feature>
<dbReference type="GO" id="GO:0000820">
    <property type="term" value="P:regulation of glutamine family amino acid metabolic process"/>
    <property type="evidence" value="ECO:0007669"/>
    <property type="project" value="UniProtKB-UniRule"/>
</dbReference>
<evidence type="ECO:0000256" key="3">
    <source>
        <dbReference type="ARBA" id="ARBA00022741"/>
    </source>
</evidence>
<evidence type="ECO:0000256" key="1">
    <source>
        <dbReference type="ARBA" id="ARBA00022679"/>
    </source>
</evidence>
<dbReference type="OrthoDB" id="9759366at2"/>
<dbReference type="NCBIfam" id="NF008292">
    <property type="entry name" value="PRK11072.1"/>
    <property type="match status" value="1"/>
</dbReference>
<keyword evidence="10" id="KW-0436">Ligase</keyword>
<feature type="region of interest" description="Adenylyl removase" evidence="7">
    <location>
        <begin position="1"/>
        <end position="414"/>
    </location>
</feature>
<keyword evidence="3 7" id="KW-0547">Nucleotide-binding</keyword>
<dbReference type="GO" id="GO:0005829">
    <property type="term" value="C:cytosol"/>
    <property type="evidence" value="ECO:0007669"/>
    <property type="project" value="TreeGrafter"/>
</dbReference>
<accession>A0P7F7</accession>
<dbReference type="InterPro" id="IPR005190">
    <property type="entry name" value="GlnE_rpt_dom"/>
</dbReference>
<dbReference type="Gene3D" id="1.20.120.1510">
    <property type="match status" value="1"/>
</dbReference>
<reference evidence="10 11" key="1">
    <citation type="submission" date="2006-11" db="EMBL/GenBank/DDBJ databases">
        <authorList>
            <person name="Giovannoni S."/>
            <person name="Vergin K."/>
            <person name="Ferriera S."/>
            <person name="Johnson J."/>
            <person name="Kravitz S."/>
            <person name="Beeson K."/>
            <person name="Sutton G."/>
            <person name="Rogers Y.-H."/>
            <person name="Friedman R."/>
            <person name="Frazier M."/>
            <person name="Venter J.C."/>
        </authorList>
    </citation>
    <scope>NUCLEOTIDE SEQUENCE [LARGE SCALE GENOMIC DNA]</scope>
    <source>
        <strain evidence="10 11">HTCC2181</strain>
    </source>
</reference>
<name>A0P7F7_9PROT</name>
<sequence>MNTTSAINLAVTHSRYLASLFDAKPELCKTIKQLILSPVHTDDILRYAKDFSLSDTNSLNTNLRLMRHHFFALSLIRDLNGLSDITETFNTHTILAETALREAEKFHWDALTTVHGCPANSHGEIQRLIIVAMGKMGGHELNPSSDIDLVFFYEDDGLTTGKDPISNHDFFNKLGKLIITSLNDYTEEGIVFRVDMRLRPFGSQGLLVTPLESFEDYLVTHGLDWERYAWLKSRVVLGPAVWINSLIEPFVYRKYLDFNIFTSLRNIKKKIGQDMQKKINAGDIKVGRGGIRTLEFIVQSFQLVRGGKDRSLRCRGFMEALTQLKNHELIPNKTAKTLHDSYIFFRHLEHRLQYVDDSQTHKLPEKIEEKALLAGAMNCKSWTVLEKNIHHHQDRVEQIFDEMFSQDSQPLSPMQEDLKDLWNLEVTEDFAVHCLDNLGYKKSLDTYHFMKNLKLMGHYPTFPASTKEKLNTLIPVVLHEVTLIDNPDKTLVHMLNALDSIAHRSSYLALLNENIAALKLLIKIASFDQEFIQNIVKFPAMIDDLMDSSEFTKPFDLAEPSKKLTNQLNRSQGDTELQMNLLRDFKNSTIFKLAVQELMQIYPVERVSDALADVADLITQQALRCVWETLYPKLPFPALGIIAYGKFGGKEMSYLSDLDLVFVFDEKKSKDRDKYIKLVQRFNSWVTSYTASGILYDIDLRLRPDGGSGLLISGWDAYSEYQLNRSLIWEHQALTRARFVSENKTLKRKFNHLRQSILQEKRDILRLKTDIIEMRERIDREKKPIGDLFDLKLSRGGLVDIEFLTQFYVLGYSHQYGELCENVGNIALIKKLSELNLLAAKDASSLISAYKIYRTKQHQQGLNPKNPGKVELRSVELHQKAVQAVWQEFAKP</sequence>
<dbReference type="EC" id="2.7.7.89" evidence="7"/>
<comment type="similarity">
    <text evidence="7">Belongs to the GlnE family.</text>
</comment>
<keyword evidence="5 7" id="KW-0460">Magnesium</keyword>
<dbReference type="Pfam" id="PF08335">
    <property type="entry name" value="GlnD_UR_UTase"/>
    <property type="match status" value="2"/>
</dbReference>
<gene>
    <name evidence="7" type="primary">glnE</name>
    <name evidence="10" type="ORF">MB2181_05300</name>
</gene>
<dbReference type="Gene3D" id="1.20.120.330">
    <property type="entry name" value="Nucleotidyltransferases domain 2"/>
    <property type="match status" value="2"/>
</dbReference>
<dbReference type="InterPro" id="IPR043519">
    <property type="entry name" value="NT_sf"/>
</dbReference>
<dbReference type="SUPFAM" id="SSF81301">
    <property type="entry name" value="Nucleotidyltransferase"/>
    <property type="match status" value="2"/>
</dbReference>
<dbReference type="SUPFAM" id="SSF81593">
    <property type="entry name" value="Nucleotidyltransferase substrate binding subunit/domain"/>
    <property type="match status" value="2"/>
</dbReference>
<dbReference type="InterPro" id="IPR013546">
    <property type="entry name" value="PII_UdlTrfase/GS_AdlTrfase"/>
</dbReference>
<evidence type="ECO:0000259" key="8">
    <source>
        <dbReference type="Pfam" id="PF03710"/>
    </source>
</evidence>
<organism evidence="10 11">
    <name type="scientific">Methylophilales bacterium HTCC2181</name>
    <dbReference type="NCBI Taxonomy" id="383631"/>
    <lineage>
        <taxon>Bacteria</taxon>
        <taxon>Pseudomonadati</taxon>
        <taxon>Pseudomonadota</taxon>
        <taxon>Betaproteobacteria</taxon>
        <taxon>Nitrosomonadales</taxon>
        <taxon>OM43 clade</taxon>
    </lineage>
</organism>
<dbReference type="GO" id="GO:0005524">
    <property type="term" value="F:ATP binding"/>
    <property type="evidence" value="ECO:0007669"/>
    <property type="project" value="UniProtKB-UniRule"/>
</dbReference>
<dbReference type="Proteomes" id="UP000054262">
    <property type="component" value="Unassembled WGS sequence"/>
</dbReference>
<dbReference type="EMBL" id="AAUX01000001">
    <property type="protein sequence ID" value="EAV47467.1"/>
    <property type="molecule type" value="Genomic_DNA"/>
</dbReference>
<dbReference type="PANTHER" id="PTHR30621">
    <property type="entry name" value="GLUTAMINE SYNTHETASE ADENYLYLTRANSFERASE"/>
    <property type="match status" value="1"/>
</dbReference>
<evidence type="ECO:0000256" key="7">
    <source>
        <dbReference type="HAMAP-Rule" id="MF_00802"/>
    </source>
</evidence>
<dbReference type="GO" id="GO:0047388">
    <property type="term" value="F:[glutamine synthetase]-adenylyl-L-tyrosine phosphorylase activity"/>
    <property type="evidence" value="ECO:0007669"/>
    <property type="project" value="UniProtKB-EC"/>
</dbReference>
<dbReference type="GO" id="GO:0016874">
    <property type="term" value="F:ligase activity"/>
    <property type="evidence" value="ECO:0007669"/>
    <property type="project" value="UniProtKB-KW"/>
</dbReference>
<keyword evidence="11" id="KW-1185">Reference proteome</keyword>
<dbReference type="PANTHER" id="PTHR30621:SF0">
    <property type="entry name" value="BIFUNCTIONAL GLUTAMINE SYNTHETASE ADENYLYLTRANSFERASE_ADENYLYL-REMOVING ENZYME"/>
    <property type="match status" value="1"/>
</dbReference>
<feature type="domain" description="Glutamate-ammonia ligase adenylyltransferase repeated" evidence="8">
    <location>
        <begin position="519"/>
        <end position="752"/>
    </location>
</feature>